<evidence type="ECO:0000256" key="2">
    <source>
        <dbReference type="ARBA" id="ARBA00022649"/>
    </source>
</evidence>
<evidence type="ECO:0000256" key="7">
    <source>
        <dbReference type="ARBA" id="ARBA00038093"/>
    </source>
</evidence>
<dbReference type="GO" id="GO:0004518">
    <property type="term" value="F:nuclease activity"/>
    <property type="evidence" value="ECO:0007669"/>
    <property type="project" value="UniProtKB-KW"/>
</dbReference>
<accession>A0A951QIV3</accession>
<dbReference type="InterPro" id="IPR050556">
    <property type="entry name" value="Type_II_TA_system_RNase"/>
</dbReference>
<dbReference type="GO" id="GO:0046872">
    <property type="term" value="F:metal ion binding"/>
    <property type="evidence" value="ECO:0007669"/>
    <property type="project" value="UniProtKB-KW"/>
</dbReference>
<reference evidence="9" key="1">
    <citation type="submission" date="2021-05" db="EMBL/GenBank/DDBJ databases">
        <authorList>
            <person name="Pietrasiak N."/>
            <person name="Ward R."/>
            <person name="Stajich J.E."/>
            <person name="Kurbessoian T."/>
        </authorList>
    </citation>
    <scope>NUCLEOTIDE SEQUENCE</scope>
    <source>
        <strain evidence="9">UHER 2000/2452</strain>
    </source>
</reference>
<evidence type="ECO:0000313" key="10">
    <source>
        <dbReference type="Proteomes" id="UP000757435"/>
    </source>
</evidence>
<dbReference type="PANTHER" id="PTHR33653">
    <property type="entry name" value="RIBONUCLEASE VAPC2"/>
    <property type="match status" value="1"/>
</dbReference>
<name>A0A951QIV3_9CYAN</name>
<protein>
    <submittedName>
        <fullName evidence="9">Type II toxin-antitoxin system VapC family toxin</fullName>
    </submittedName>
</protein>
<evidence type="ECO:0000256" key="3">
    <source>
        <dbReference type="ARBA" id="ARBA00022722"/>
    </source>
</evidence>
<dbReference type="Proteomes" id="UP000757435">
    <property type="component" value="Unassembled WGS sequence"/>
</dbReference>
<reference evidence="9" key="2">
    <citation type="journal article" date="2022" name="Microbiol. Resour. Announc.">
        <title>Metagenome Sequencing to Explore Phylogenomics of Terrestrial Cyanobacteria.</title>
        <authorList>
            <person name="Ward R.D."/>
            <person name="Stajich J.E."/>
            <person name="Johansen J.R."/>
            <person name="Huntemann M."/>
            <person name="Clum A."/>
            <person name="Foster B."/>
            <person name="Foster B."/>
            <person name="Roux S."/>
            <person name="Palaniappan K."/>
            <person name="Varghese N."/>
            <person name="Mukherjee S."/>
            <person name="Reddy T.B.K."/>
            <person name="Daum C."/>
            <person name="Copeland A."/>
            <person name="Chen I.A."/>
            <person name="Ivanova N.N."/>
            <person name="Kyrpides N.C."/>
            <person name="Shapiro N."/>
            <person name="Eloe-Fadrosh E.A."/>
            <person name="Pietrasiak N."/>
        </authorList>
    </citation>
    <scope>NUCLEOTIDE SEQUENCE</scope>
    <source>
        <strain evidence="9">UHER 2000/2452</strain>
    </source>
</reference>
<comment type="cofactor">
    <cofactor evidence="1">
        <name>Mg(2+)</name>
        <dbReference type="ChEBI" id="CHEBI:18420"/>
    </cofactor>
</comment>
<keyword evidence="6" id="KW-0460">Magnesium</keyword>
<evidence type="ECO:0000256" key="4">
    <source>
        <dbReference type="ARBA" id="ARBA00022723"/>
    </source>
</evidence>
<sequence>MNGVRFLLDTNYVIGLVKQQEAVVKVVTDRTIETKACVYSFVTRIELLGFPGITSQEIDGIERTLAQMQYTALTKEIEDCTIALRRNYRLKTPDAIIAATAKCLTLELLTLDQQLVNRMQEIEANAE</sequence>
<keyword evidence="2" id="KW-1277">Toxin-antitoxin system</keyword>
<dbReference type="InterPro" id="IPR002716">
    <property type="entry name" value="PIN_dom"/>
</dbReference>
<dbReference type="PANTHER" id="PTHR33653:SF1">
    <property type="entry name" value="RIBONUCLEASE VAPC2"/>
    <property type="match status" value="1"/>
</dbReference>
<evidence type="ECO:0000256" key="6">
    <source>
        <dbReference type="ARBA" id="ARBA00022842"/>
    </source>
</evidence>
<proteinExistence type="inferred from homology"/>
<dbReference type="AlphaFoldDB" id="A0A951QIV3"/>
<gene>
    <name evidence="9" type="ORF">KME15_28395</name>
</gene>
<dbReference type="CDD" id="cd18738">
    <property type="entry name" value="PIN_VapC4-5_FitB-like"/>
    <property type="match status" value="1"/>
</dbReference>
<evidence type="ECO:0000313" key="9">
    <source>
        <dbReference type="EMBL" id="MBW4662580.1"/>
    </source>
</evidence>
<evidence type="ECO:0000256" key="5">
    <source>
        <dbReference type="ARBA" id="ARBA00022801"/>
    </source>
</evidence>
<dbReference type="SUPFAM" id="SSF88723">
    <property type="entry name" value="PIN domain-like"/>
    <property type="match status" value="1"/>
</dbReference>
<evidence type="ECO:0000256" key="1">
    <source>
        <dbReference type="ARBA" id="ARBA00001946"/>
    </source>
</evidence>
<keyword evidence="4" id="KW-0479">Metal-binding</keyword>
<keyword evidence="5" id="KW-0378">Hydrolase</keyword>
<dbReference type="Gene3D" id="3.40.50.1010">
    <property type="entry name" value="5'-nuclease"/>
    <property type="match status" value="1"/>
</dbReference>
<comment type="similarity">
    <text evidence="7">Belongs to the PINc/VapC protein family.</text>
</comment>
<comment type="caution">
    <text evidence="9">The sequence shown here is derived from an EMBL/GenBank/DDBJ whole genome shotgun (WGS) entry which is preliminary data.</text>
</comment>
<feature type="domain" description="PIN" evidence="8">
    <location>
        <begin position="7"/>
        <end position="115"/>
    </location>
</feature>
<keyword evidence="3" id="KW-0540">Nuclease</keyword>
<dbReference type="EMBL" id="JAHHHD010000087">
    <property type="protein sequence ID" value="MBW4662580.1"/>
    <property type="molecule type" value="Genomic_DNA"/>
</dbReference>
<dbReference type="GO" id="GO:0016787">
    <property type="term" value="F:hydrolase activity"/>
    <property type="evidence" value="ECO:0007669"/>
    <property type="project" value="UniProtKB-KW"/>
</dbReference>
<dbReference type="InterPro" id="IPR029060">
    <property type="entry name" value="PIN-like_dom_sf"/>
</dbReference>
<dbReference type="Pfam" id="PF01850">
    <property type="entry name" value="PIN"/>
    <property type="match status" value="1"/>
</dbReference>
<organism evidence="9 10">
    <name type="scientific">Drouetiella hepatica Uher 2000/2452</name>
    <dbReference type="NCBI Taxonomy" id="904376"/>
    <lineage>
        <taxon>Bacteria</taxon>
        <taxon>Bacillati</taxon>
        <taxon>Cyanobacteriota</taxon>
        <taxon>Cyanophyceae</taxon>
        <taxon>Oculatellales</taxon>
        <taxon>Oculatellaceae</taxon>
        <taxon>Drouetiella</taxon>
    </lineage>
</organism>
<evidence type="ECO:0000259" key="8">
    <source>
        <dbReference type="Pfam" id="PF01850"/>
    </source>
</evidence>